<dbReference type="AlphaFoldDB" id="W7J382"/>
<evidence type="ECO:0000313" key="3">
    <source>
        <dbReference type="Proteomes" id="UP000019277"/>
    </source>
</evidence>
<evidence type="ECO:0000313" key="2">
    <source>
        <dbReference type="EMBL" id="EWC63421.1"/>
    </source>
</evidence>
<name>W7J382_9PSEU</name>
<gene>
    <name evidence="2" type="ORF">UO65_1098</name>
</gene>
<accession>W7J382</accession>
<feature type="region of interest" description="Disordered" evidence="1">
    <location>
        <begin position="1"/>
        <end position="20"/>
    </location>
</feature>
<sequence length="60" mass="6267">MTGYRRGGLHDQVSDGSGGQLCHRSGPLVAGTRIGCCICTASGNAHAVARLTNITVHYIR</sequence>
<keyword evidence="3" id="KW-1185">Reference proteome</keyword>
<protein>
    <submittedName>
        <fullName evidence="2">Uncharacterized protein</fullName>
    </submittedName>
</protein>
<reference evidence="2 3" key="1">
    <citation type="journal article" date="2014" name="Genome Announc.">
        <title>Draft Genome Sequence of the Antitrypanosomally Active Sponge-Associated Bacterium Actinokineospora sp. Strain EG49.</title>
        <authorList>
            <person name="Harjes J."/>
            <person name="Ryu T."/>
            <person name="Abdelmohsen U.R."/>
            <person name="Moitinho-Silva L."/>
            <person name="Horn H."/>
            <person name="Ravasi T."/>
            <person name="Hentschel U."/>
        </authorList>
    </citation>
    <scope>NUCLEOTIDE SEQUENCE [LARGE SCALE GENOMIC DNA]</scope>
    <source>
        <strain evidence="2 3">EG49</strain>
    </source>
</reference>
<dbReference type="EMBL" id="AYXG01000043">
    <property type="protein sequence ID" value="EWC63421.1"/>
    <property type="molecule type" value="Genomic_DNA"/>
</dbReference>
<dbReference type="Proteomes" id="UP000019277">
    <property type="component" value="Unassembled WGS sequence"/>
</dbReference>
<dbReference type="STRING" id="909613.UO65_1098"/>
<comment type="caution">
    <text evidence="2">The sequence shown here is derived from an EMBL/GenBank/DDBJ whole genome shotgun (WGS) entry which is preliminary data.</text>
</comment>
<evidence type="ECO:0000256" key="1">
    <source>
        <dbReference type="SAM" id="MobiDB-lite"/>
    </source>
</evidence>
<organism evidence="2 3">
    <name type="scientific">Actinokineospora spheciospongiae</name>
    <dbReference type="NCBI Taxonomy" id="909613"/>
    <lineage>
        <taxon>Bacteria</taxon>
        <taxon>Bacillati</taxon>
        <taxon>Actinomycetota</taxon>
        <taxon>Actinomycetes</taxon>
        <taxon>Pseudonocardiales</taxon>
        <taxon>Pseudonocardiaceae</taxon>
        <taxon>Actinokineospora</taxon>
    </lineage>
</organism>
<proteinExistence type="predicted"/>